<dbReference type="InterPro" id="IPR011993">
    <property type="entry name" value="PH-like_dom_sf"/>
</dbReference>
<dbReference type="InterPro" id="IPR001849">
    <property type="entry name" value="PH_domain"/>
</dbReference>
<comment type="caution">
    <text evidence="5">The sequence shown here is derived from an EMBL/GenBank/DDBJ whole genome shotgun (WGS) entry which is preliminary data.</text>
</comment>
<feature type="domain" description="PH" evidence="3">
    <location>
        <begin position="50"/>
        <end position="192"/>
    </location>
</feature>
<reference evidence="5 6" key="1">
    <citation type="journal article" date="2015" name="Sci. Rep.">
        <title>Chromosome-level genome map provides insights into diverse defense mechanisms in the medicinal fungus Ganoderma sinense.</title>
        <authorList>
            <person name="Zhu Y."/>
            <person name="Xu J."/>
            <person name="Sun C."/>
            <person name="Zhou S."/>
            <person name="Xu H."/>
            <person name="Nelson D.R."/>
            <person name="Qian J."/>
            <person name="Song J."/>
            <person name="Luo H."/>
            <person name="Xiang L."/>
            <person name="Li Y."/>
            <person name="Xu Z."/>
            <person name="Ji A."/>
            <person name="Wang L."/>
            <person name="Lu S."/>
            <person name="Hayward A."/>
            <person name="Sun W."/>
            <person name="Li X."/>
            <person name="Schwartz D.C."/>
            <person name="Wang Y."/>
            <person name="Chen S."/>
        </authorList>
    </citation>
    <scope>NUCLEOTIDE SEQUENCE [LARGE SCALE GENOMIC DNA]</scope>
    <source>
        <strain evidence="5 6">ZZ0214-1</strain>
    </source>
</reference>
<dbReference type="STRING" id="1077348.A0A2G8RXD8"/>
<dbReference type="PROSITE" id="PS50219">
    <property type="entry name" value="CNH"/>
    <property type="match status" value="1"/>
</dbReference>
<dbReference type="EMBL" id="AYKW01000045">
    <property type="protein sequence ID" value="PIL26185.1"/>
    <property type="molecule type" value="Genomic_DNA"/>
</dbReference>
<dbReference type="AlphaFoldDB" id="A0A2G8RXD8"/>
<keyword evidence="6" id="KW-1185">Reference proteome</keyword>
<evidence type="ECO:0008006" key="7">
    <source>
        <dbReference type="Google" id="ProtNLM"/>
    </source>
</evidence>
<keyword evidence="1" id="KW-0597">Phosphoprotein</keyword>
<dbReference type="Pfam" id="PF15405">
    <property type="entry name" value="PH_5"/>
    <property type="match status" value="1"/>
</dbReference>
<dbReference type="InterPro" id="IPR052233">
    <property type="entry name" value="Rho-type_GEFs"/>
</dbReference>
<dbReference type="GO" id="GO:0005085">
    <property type="term" value="F:guanyl-nucleotide exchange factor activity"/>
    <property type="evidence" value="ECO:0007669"/>
    <property type="project" value="UniProtKB-KW"/>
</dbReference>
<evidence type="ECO:0000313" key="5">
    <source>
        <dbReference type="EMBL" id="PIL26185.1"/>
    </source>
</evidence>
<name>A0A2G8RXD8_9APHY</name>
<organism evidence="5 6">
    <name type="scientific">Ganoderma sinense ZZ0214-1</name>
    <dbReference type="NCBI Taxonomy" id="1077348"/>
    <lineage>
        <taxon>Eukaryota</taxon>
        <taxon>Fungi</taxon>
        <taxon>Dikarya</taxon>
        <taxon>Basidiomycota</taxon>
        <taxon>Agaricomycotina</taxon>
        <taxon>Agaricomycetes</taxon>
        <taxon>Polyporales</taxon>
        <taxon>Polyporaceae</taxon>
        <taxon>Ganoderma</taxon>
    </lineage>
</organism>
<dbReference type="InterPro" id="IPR001180">
    <property type="entry name" value="CNH_dom"/>
</dbReference>
<dbReference type="PANTHER" id="PTHR46572:SF1">
    <property type="entry name" value="RHO1 GUANINE NUCLEOTIDE EXCHANGE FACTOR TUS1"/>
    <property type="match status" value="1"/>
</dbReference>
<dbReference type="SMART" id="SM00036">
    <property type="entry name" value="CNH"/>
    <property type="match status" value="1"/>
</dbReference>
<dbReference type="Pfam" id="PF00780">
    <property type="entry name" value="CNH"/>
    <property type="match status" value="1"/>
</dbReference>
<accession>A0A2G8RXD8</accession>
<dbReference type="SMART" id="SM00233">
    <property type="entry name" value="PH"/>
    <property type="match status" value="1"/>
</dbReference>
<dbReference type="SUPFAM" id="SSF50729">
    <property type="entry name" value="PH domain-like"/>
    <property type="match status" value="1"/>
</dbReference>
<evidence type="ECO:0000256" key="2">
    <source>
        <dbReference type="ARBA" id="ARBA00022658"/>
    </source>
</evidence>
<dbReference type="PROSITE" id="PS50003">
    <property type="entry name" value="PH_DOMAIN"/>
    <property type="match status" value="1"/>
</dbReference>
<evidence type="ECO:0000259" key="3">
    <source>
        <dbReference type="PROSITE" id="PS50003"/>
    </source>
</evidence>
<gene>
    <name evidence="5" type="ORF">GSI_11940</name>
</gene>
<dbReference type="InterPro" id="IPR041675">
    <property type="entry name" value="PH_5"/>
</dbReference>
<evidence type="ECO:0000256" key="1">
    <source>
        <dbReference type="ARBA" id="ARBA00022553"/>
    </source>
</evidence>
<protein>
    <recommendedName>
        <fullName evidence="7">PH domain-containing protein</fullName>
    </recommendedName>
</protein>
<evidence type="ECO:0000259" key="4">
    <source>
        <dbReference type="PROSITE" id="PS50219"/>
    </source>
</evidence>
<keyword evidence="2" id="KW-0344">Guanine-nucleotide releasing factor</keyword>
<dbReference type="Gene3D" id="2.30.29.30">
    <property type="entry name" value="Pleckstrin-homology domain (PH domain)/Phosphotyrosine-binding domain (PTB)"/>
    <property type="match status" value="1"/>
</dbReference>
<dbReference type="PANTHER" id="PTHR46572">
    <property type="entry name" value="RHO1 GDP-GTP EXCHANGE PROTEIN 1-RELATED"/>
    <property type="match status" value="1"/>
</dbReference>
<dbReference type="Proteomes" id="UP000230002">
    <property type="component" value="Unassembled WGS sequence"/>
</dbReference>
<sequence>MRIDRVWGLPHFADSVEPRDRRGEVQWYSERISFEANQVVDLDFTDPTRQVIHAGTLFRRSDPLKRSVNGWKELWVILFDNYLVMTKPKGKGDEVKYVVWKSPVRIELLALSSLSVRPVQRSNTLSRIMRTGRDSPDLLSIFSDNSTAGNHDNNYHPLSFHCHGKHGGTYTLYATTPDERNEWRRRMKEAIGAQRAVQANQSVFDLETITDNTCPDKDGSGHHPGLVTGRISCSMPFSKDGHELVAIGSEDGIWIGMLHQPETVQRVISVKHVTQLSFLEEHGFFLVLAEKVLHAIDIESIVPTPPPRRPSRPPVLGLQRLSRPNKHVDFFSAGRQSGRTLVIYKHRKGPDSVFTILEVNVATNYNPQLPPGFGAYREFFVPADSLDLLFLKTKVCILLSGGFEIMDITDFNSLSIPQDEDLRRVGKRPMTNKPLAMFRIREDEFLLCYDEYGLYVDKRGTPSRSPPIIEWEGAASQAAWHPPYVVLFGPAFIEIRHIESGRLAQVITGHDIRCTWDGRGIIRPEGIDEFADPRTPRIHVVLDDSEMSSAFSANQHHLRSPGKRQHAVVLAPTERLVVPGTRYSPSLLSVADTLPVYVP</sequence>
<proteinExistence type="predicted"/>
<dbReference type="CDD" id="cd00821">
    <property type="entry name" value="PH"/>
    <property type="match status" value="1"/>
</dbReference>
<dbReference type="OrthoDB" id="2272012at2759"/>
<evidence type="ECO:0000313" key="6">
    <source>
        <dbReference type="Proteomes" id="UP000230002"/>
    </source>
</evidence>
<feature type="domain" description="CNH" evidence="4">
    <location>
        <begin position="228"/>
        <end position="522"/>
    </location>
</feature>